<dbReference type="AlphaFoldDB" id="A0A814SBT2"/>
<protein>
    <submittedName>
        <fullName evidence="1">Uncharacterized protein</fullName>
    </submittedName>
</protein>
<dbReference type="OrthoDB" id="10049726at2759"/>
<evidence type="ECO:0000313" key="1">
    <source>
        <dbReference type="EMBL" id="CAF1146120.1"/>
    </source>
</evidence>
<evidence type="ECO:0000313" key="2">
    <source>
        <dbReference type="Proteomes" id="UP000663879"/>
    </source>
</evidence>
<sequence>RIEVSRYCEQVRSSLSSNFVPEFLGTELMNRQEWLQQNTPLAKEIFSLKDDELVVIADGTYIYCQKSTNNFFQRKSYSVQKKRSLV</sequence>
<comment type="caution">
    <text evidence="1">The sequence shown here is derived from an EMBL/GenBank/DDBJ whole genome shotgun (WGS) entry which is preliminary data.</text>
</comment>
<name>A0A814SBT2_9BILA</name>
<reference evidence="1" key="1">
    <citation type="submission" date="2021-02" db="EMBL/GenBank/DDBJ databases">
        <authorList>
            <person name="Nowell W R."/>
        </authorList>
    </citation>
    <scope>NUCLEOTIDE SEQUENCE</scope>
    <source>
        <strain evidence="1">Ploen Becks lab</strain>
    </source>
</reference>
<gene>
    <name evidence="1" type="ORF">OXX778_LOCUS23103</name>
</gene>
<dbReference type="Proteomes" id="UP000663879">
    <property type="component" value="Unassembled WGS sequence"/>
</dbReference>
<accession>A0A814SBT2</accession>
<feature type="non-terminal residue" evidence="1">
    <location>
        <position position="1"/>
    </location>
</feature>
<keyword evidence="2" id="KW-1185">Reference proteome</keyword>
<proteinExistence type="predicted"/>
<dbReference type="EMBL" id="CAJNOC010011141">
    <property type="protein sequence ID" value="CAF1146120.1"/>
    <property type="molecule type" value="Genomic_DNA"/>
</dbReference>
<organism evidence="1 2">
    <name type="scientific">Brachionus calyciflorus</name>
    <dbReference type="NCBI Taxonomy" id="104777"/>
    <lineage>
        <taxon>Eukaryota</taxon>
        <taxon>Metazoa</taxon>
        <taxon>Spiralia</taxon>
        <taxon>Gnathifera</taxon>
        <taxon>Rotifera</taxon>
        <taxon>Eurotatoria</taxon>
        <taxon>Monogononta</taxon>
        <taxon>Pseudotrocha</taxon>
        <taxon>Ploima</taxon>
        <taxon>Brachionidae</taxon>
        <taxon>Brachionus</taxon>
    </lineage>
</organism>